<dbReference type="SMART" id="SM00245">
    <property type="entry name" value="TSPc"/>
    <property type="match status" value="1"/>
</dbReference>
<sequence>MIGLLLLTLSFCSPANDGGEDEKHDHPSALAADTVPAIFGEALEKFKQQALFFDRSQPCEAETVSEFNRYLEKQDPFAEYLQPETYKQYKSAQASQYVGVGMEIEKEETGDVACFPFVGSPAWENGIRNGDILLAIDGESISGRSIYALSSQLMGTAGTKVKLSVFNESGGKRSLTLTRALIRSSSVRFESMGSIATIRINSFDMSTRRELKYILSQHPDLSPLVLDLRDNPGGDLYKCIDSAMLFLSTDVPIVTVETRTGRQTYTSTTPAYARAAEIYIWQNENTASAAEVFIAALTQNLRAQSIGKKTYGKGITQEMFALGNGSAIIFTNGYLLTPDNAPYHRRGLLPTHPLDGNPPTTADYLQTTRNAIKARRPQKTTVDGS</sequence>
<dbReference type="Gene3D" id="2.30.42.10">
    <property type="match status" value="1"/>
</dbReference>
<dbReference type="GO" id="GO:0006508">
    <property type="term" value="P:proteolysis"/>
    <property type="evidence" value="ECO:0007669"/>
    <property type="project" value="InterPro"/>
</dbReference>
<dbReference type="InterPro" id="IPR036034">
    <property type="entry name" value="PDZ_sf"/>
</dbReference>
<dbReference type="SUPFAM" id="SSF50156">
    <property type="entry name" value="PDZ domain-like"/>
    <property type="match status" value="1"/>
</dbReference>
<reference evidence="3 4" key="1">
    <citation type="submission" date="2019-11" db="EMBL/GenBank/DDBJ databases">
        <title>Comparative genomics of hydrocarbon-degrading Desulfosarcina strains.</title>
        <authorList>
            <person name="Watanabe M."/>
            <person name="Kojima H."/>
            <person name="Fukui M."/>
        </authorList>
    </citation>
    <scope>NUCLEOTIDE SEQUENCE [LARGE SCALE GENOMIC DNA]</scope>
    <source>
        <strain evidence="3 4">28bB2T</strain>
    </source>
</reference>
<dbReference type="GO" id="GO:0008236">
    <property type="term" value="F:serine-type peptidase activity"/>
    <property type="evidence" value="ECO:0007669"/>
    <property type="project" value="InterPro"/>
</dbReference>
<dbReference type="Pfam" id="PF03572">
    <property type="entry name" value="Peptidase_S41"/>
    <property type="match status" value="1"/>
</dbReference>
<dbReference type="InterPro" id="IPR001478">
    <property type="entry name" value="PDZ"/>
</dbReference>
<dbReference type="SMART" id="SM00228">
    <property type="entry name" value="PDZ"/>
    <property type="match status" value="1"/>
</dbReference>
<dbReference type="KEGG" id="dov:DSCO28_21950"/>
<proteinExistence type="predicted"/>
<dbReference type="Proteomes" id="UP000425960">
    <property type="component" value="Chromosome"/>
</dbReference>
<evidence type="ECO:0000259" key="2">
    <source>
        <dbReference type="SMART" id="SM00245"/>
    </source>
</evidence>
<dbReference type="Pfam" id="PF17820">
    <property type="entry name" value="PDZ_6"/>
    <property type="match status" value="1"/>
</dbReference>
<dbReference type="EMBL" id="AP021876">
    <property type="protein sequence ID" value="BBO81629.1"/>
    <property type="molecule type" value="Genomic_DNA"/>
</dbReference>
<feature type="domain" description="Tail specific protease" evidence="2">
    <location>
        <begin position="170"/>
        <end position="355"/>
    </location>
</feature>
<dbReference type="PANTHER" id="PTHR32060">
    <property type="entry name" value="TAIL-SPECIFIC PROTEASE"/>
    <property type="match status" value="1"/>
</dbReference>
<evidence type="ECO:0000313" key="3">
    <source>
        <dbReference type="EMBL" id="BBO81629.1"/>
    </source>
</evidence>
<name>A0A5K7ZPA8_9BACT</name>
<dbReference type="InterPro" id="IPR029045">
    <property type="entry name" value="ClpP/crotonase-like_dom_sf"/>
</dbReference>
<dbReference type="AlphaFoldDB" id="A0A5K7ZPA8"/>
<dbReference type="GO" id="GO:0030288">
    <property type="term" value="C:outer membrane-bounded periplasmic space"/>
    <property type="evidence" value="ECO:0007669"/>
    <property type="project" value="TreeGrafter"/>
</dbReference>
<dbReference type="PANTHER" id="PTHR32060:SF22">
    <property type="entry name" value="CARBOXYL-TERMINAL-PROCESSING PEPTIDASE 3, CHLOROPLASTIC"/>
    <property type="match status" value="1"/>
</dbReference>
<gene>
    <name evidence="3" type="ORF">DSCO28_21950</name>
</gene>
<accession>A0A5K7ZPA8</accession>
<dbReference type="SUPFAM" id="SSF52096">
    <property type="entry name" value="ClpP/crotonase"/>
    <property type="match status" value="1"/>
</dbReference>
<feature type="domain" description="PDZ" evidence="1">
    <location>
        <begin position="98"/>
        <end position="169"/>
    </location>
</feature>
<dbReference type="GO" id="GO:0004175">
    <property type="term" value="F:endopeptidase activity"/>
    <property type="evidence" value="ECO:0007669"/>
    <property type="project" value="TreeGrafter"/>
</dbReference>
<evidence type="ECO:0000259" key="1">
    <source>
        <dbReference type="SMART" id="SM00228"/>
    </source>
</evidence>
<dbReference type="CDD" id="cd06782">
    <property type="entry name" value="cpPDZ_CPP-like"/>
    <property type="match status" value="1"/>
</dbReference>
<dbReference type="Gene3D" id="3.30.750.44">
    <property type="match status" value="1"/>
</dbReference>
<protein>
    <recommendedName>
        <fullName evidence="5">Peptidase S41</fullName>
    </recommendedName>
</protein>
<dbReference type="InterPro" id="IPR041489">
    <property type="entry name" value="PDZ_6"/>
</dbReference>
<dbReference type="InterPro" id="IPR005151">
    <property type="entry name" value="Tail-specific_protease"/>
</dbReference>
<organism evidence="3 4">
    <name type="scientific">Desulfosarcina ovata subsp. sediminis</name>
    <dbReference type="NCBI Taxonomy" id="885957"/>
    <lineage>
        <taxon>Bacteria</taxon>
        <taxon>Pseudomonadati</taxon>
        <taxon>Thermodesulfobacteriota</taxon>
        <taxon>Desulfobacteria</taxon>
        <taxon>Desulfobacterales</taxon>
        <taxon>Desulfosarcinaceae</taxon>
        <taxon>Desulfosarcina</taxon>
    </lineage>
</organism>
<evidence type="ECO:0008006" key="5">
    <source>
        <dbReference type="Google" id="ProtNLM"/>
    </source>
</evidence>
<dbReference type="GO" id="GO:0007165">
    <property type="term" value="P:signal transduction"/>
    <property type="evidence" value="ECO:0007669"/>
    <property type="project" value="TreeGrafter"/>
</dbReference>
<evidence type="ECO:0000313" key="4">
    <source>
        <dbReference type="Proteomes" id="UP000425960"/>
    </source>
</evidence>
<dbReference type="Gene3D" id="3.90.226.10">
    <property type="entry name" value="2-enoyl-CoA Hydratase, Chain A, domain 1"/>
    <property type="match status" value="1"/>
</dbReference>